<feature type="region of interest" description="Disordered" evidence="1">
    <location>
        <begin position="142"/>
        <end position="212"/>
    </location>
</feature>
<feature type="transmembrane region" description="Helical" evidence="2">
    <location>
        <begin position="95"/>
        <end position="115"/>
    </location>
</feature>
<evidence type="ECO:0000313" key="4">
    <source>
        <dbReference type="Proteomes" id="UP000299102"/>
    </source>
</evidence>
<dbReference type="EMBL" id="BGZK01001129">
    <property type="protein sequence ID" value="GBP72000.1"/>
    <property type="molecule type" value="Genomic_DNA"/>
</dbReference>
<accession>A0A4C1YAE4</accession>
<organism evidence="3 4">
    <name type="scientific">Eumeta variegata</name>
    <name type="common">Bagworm moth</name>
    <name type="synonym">Eumeta japonica</name>
    <dbReference type="NCBI Taxonomy" id="151549"/>
    <lineage>
        <taxon>Eukaryota</taxon>
        <taxon>Metazoa</taxon>
        <taxon>Ecdysozoa</taxon>
        <taxon>Arthropoda</taxon>
        <taxon>Hexapoda</taxon>
        <taxon>Insecta</taxon>
        <taxon>Pterygota</taxon>
        <taxon>Neoptera</taxon>
        <taxon>Endopterygota</taxon>
        <taxon>Lepidoptera</taxon>
        <taxon>Glossata</taxon>
        <taxon>Ditrysia</taxon>
        <taxon>Tineoidea</taxon>
        <taxon>Psychidae</taxon>
        <taxon>Oiketicinae</taxon>
        <taxon>Eumeta</taxon>
    </lineage>
</organism>
<keyword evidence="2" id="KW-0472">Membrane</keyword>
<dbReference type="AlphaFoldDB" id="A0A4C1YAE4"/>
<protein>
    <submittedName>
        <fullName evidence="3">Uncharacterized protein</fullName>
    </submittedName>
</protein>
<keyword evidence="2" id="KW-1133">Transmembrane helix</keyword>
<name>A0A4C1YAE4_EUMVA</name>
<sequence length="212" mass="23148">MISGEESRAGSGKESMMWLGSKLRIKSGGQTIYDSLVIKTVTSQFRNSDGHYNRAAEAGARSTASPANRSIADARRSKVHLQQIWVRPPRTRANLGYLMIVLCRCLLVMVVFTILQVHATSQEESSEIENSTEVSVVSVATSSSAEIQEGSGEDPQDPEPITREKNETREALKSDGSEHDPYLGNPSESRLRDIDITTIGLPTADGSRSWAP</sequence>
<feature type="compositionally biased region" description="Basic and acidic residues" evidence="1">
    <location>
        <begin position="160"/>
        <end position="181"/>
    </location>
</feature>
<dbReference type="Proteomes" id="UP000299102">
    <property type="component" value="Unassembled WGS sequence"/>
</dbReference>
<keyword evidence="2" id="KW-0812">Transmembrane</keyword>
<reference evidence="3 4" key="1">
    <citation type="journal article" date="2019" name="Commun. Biol.">
        <title>The bagworm genome reveals a unique fibroin gene that provides high tensile strength.</title>
        <authorList>
            <person name="Kono N."/>
            <person name="Nakamura H."/>
            <person name="Ohtoshi R."/>
            <person name="Tomita M."/>
            <person name="Numata K."/>
            <person name="Arakawa K."/>
        </authorList>
    </citation>
    <scope>NUCLEOTIDE SEQUENCE [LARGE SCALE GENOMIC DNA]</scope>
</reference>
<dbReference type="OrthoDB" id="6333343at2759"/>
<evidence type="ECO:0000256" key="2">
    <source>
        <dbReference type="SAM" id="Phobius"/>
    </source>
</evidence>
<comment type="caution">
    <text evidence="3">The sequence shown here is derived from an EMBL/GenBank/DDBJ whole genome shotgun (WGS) entry which is preliminary data.</text>
</comment>
<keyword evidence="4" id="KW-1185">Reference proteome</keyword>
<evidence type="ECO:0000256" key="1">
    <source>
        <dbReference type="SAM" id="MobiDB-lite"/>
    </source>
</evidence>
<gene>
    <name evidence="3" type="ORF">EVAR_38680_1</name>
</gene>
<proteinExistence type="predicted"/>
<evidence type="ECO:0000313" key="3">
    <source>
        <dbReference type="EMBL" id="GBP72000.1"/>
    </source>
</evidence>